<dbReference type="Pfam" id="PF00356">
    <property type="entry name" value="LacI"/>
    <property type="match status" value="1"/>
</dbReference>
<dbReference type="STRING" id="1307761.L21SP2_2957"/>
<dbReference type="InterPro" id="IPR028082">
    <property type="entry name" value="Peripla_BP_I"/>
</dbReference>
<gene>
    <name evidence="5" type="ORF">L21SP2_2957</name>
</gene>
<dbReference type="Pfam" id="PF13377">
    <property type="entry name" value="Peripla_BP_3"/>
    <property type="match status" value="1"/>
</dbReference>
<dbReference type="InterPro" id="IPR010982">
    <property type="entry name" value="Lambda_DNA-bd_dom_sf"/>
</dbReference>
<dbReference type="InterPro" id="IPR000843">
    <property type="entry name" value="HTH_LacI"/>
</dbReference>
<protein>
    <submittedName>
        <fullName evidence="5">Transcriptional regulator</fullName>
    </submittedName>
</protein>
<dbReference type="KEGG" id="slr:L21SP2_2957"/>
<evidence type="ECO:0000259" key="4">
    <source>
        <dbReference type="PROSITE" id="PS50932"/>
    </source>
</evidence>
<dbReference type="AlphaFoldDB" id="V5WKM4"/>
<reference evidence="5 6" key="1">
    <citation type="journal article" date="2015" name="Stand. Genomic Sci.">
        <title>Complete genome sequence and description of Salinispira pacifica gen. nov., sp. nov., a novel spirochaete isolated form a hypersaline microbial mat.</title>
        <authorList>
            <person name="Ben Hania W."/>
            <person name="Joseph M."/>
            <person name="Schumann P."/>
            <person name="Bunk B."/>
            <person name="Fiebig A."/>
            <person name="Sproer C."/>
            <person name="Klenk H.P."/>
            <person name="Fardeau M.L."/>
            <person name="Spring S."/>
        </authorList>
    </citation>
    <scope>NUCLEOTIDE SEQUENCE [LARGE SCALE GENOMIC DNA]</scope>
    <source>
        <strain evidence="5 6">L21-RPul-D2</strain>
    </source>
</reference>
<dbReference type="SUPFAM" id="SSF53822">
    <property type="entry name" value="Periplasmic binding protein-like I"/>
    <property type="match status" value="1"/>
</dbReference>
<dbReference type="Proteomes" id="UP000018680">
    <property type="component" value="Chromosome"/>
</dbReference>
<keyword evidence="6" id="KW-1185">Reference proteome</keyword>
<name>V5WKM4_9SPIO</name>
<dbReference type="RefSeq" id="WP_024269200.1">
    <property type="nucleotide sequence ID" value="NC_023035.1"/>
</dbReference>
<accession>V5WKM4</accession>
<dbReference type="HOGENOM" id="CLU_037628_6_1_12"/>
<dbReference type="PRINTS" id="PR00036">
    <property type="entry name" value="HTHLACI"/>
</dbReference>
<dbReference type="SUPFAM" id="SSF47413">
    <property type="entry name" value="lambda repressor-like DNA-binding domains"/>
    <property type="match status" value="1"/>
</dbReference>
<evidence type="ECO:0000313" key="6">
    <source>
        <dbReference type="Proteomes" id="UP000018680"/>
    </source>
</evidence>
<evidence type="ECO:0000313" key="5">
    <source>
        <dbReference type="EMBL" id="AHC16303.1"/>
    </source>
</evidence>
<dbReference type="SMART" id="SM00354">
    <property type="entry name" value="HTH_LACI"/>
    <property type="match status" value="1"/>
</dbReference>
<evidence type="ECO:0000256" key="2">
    <source>
        <dbReference type="ARBA" id="ARBA00023125"/>
    </source>
</evidence>
<dbReference type="PROSITE" id="PS50932">
    <property type="entry name" value="HTH_LACI_2"/>
    <property type="match status" value="1"/>
</dbReference>
<proteinExistence type="predicted"/>
<dbReference type="CDD" id="cd06267">
    <property type="entry name" value="PBP1_LacI_sugar_binding-like"/>
    <property type="match status" value="1"/>
</dbReference>
<keyword evidence="1" id="KW-0805">Transcription regulation</keyword>
<dbReference type="PANTHER" id="PTHR30146">
    <property type="entry name" value="LACI-RELATED TRANSCRIPTIONAL REPRESSOR"/>
    <property type="match status" value="1"/>
</dbReference>
<organism evidence="5 6">
    <name type="scientific">Salinispira pacifica</name>
    <dbReference type="NCBI Taxonomy" id="1307761"/>
    <lineage>
        <taxon>Bacteria</taxon>
        <taxon>Pseudomonadati</taxon>
        <taxon>Spirochaetota</taxon>
        <taxon>Spirochaetia</taxon>
        <taxon>Spirochaetales</taxon>
        <taxon>Spirochaetaceae</taxon>
        <taxon>Salinispira</taxon>
    </lineage>
</organism>
<sequence length="345" mass="38698">MKVTIRDIAKIAGVSHSTVSRSLNDHPSISPARREQIKKIANELGFEYNANAKRLRGGKVGTVGIIAAKMDKASFFLDSLMRKITHEEQNSFQDYIVSFPSDSIQGSNNIRRLVSAGKVDGFILLHPDISYSDYEFLMKQQVPFVLLHFKPQNFTYEHLNYYLTDHEYGAYIATSHLIQLGRNNILSVSEGGGEIQFLERSAGFKRALHEHGISFNPEMLIEGECSFDFGRQIVQQRRGAIHRIDAIFAQADVIALGIIHELRELGIRVPEDISVVGYDDILIGEYTTPRLTTVHQPTEDMDHQACLRINELINGTDDGEPVQKIFKPGLVIRDSCISTVSNVSP</sequence>
<dbReference type="EMBL" id="CP006939">
    <property type="protein sequence ID" value="AHC16303.1"/>
    <property type="molecule type" value="Genomic_DNA"/>
</dbReference>
<evidence type="ECO:0000256" key="1">
    <source>
        <dbReference type="ARBA" id="ARBA00023015"/>
    </source>
</evidence>
<keyword evidence="3" id="KW-0804">Transcription</keyword>
<dbReference type="Gene3D" id="1.10.260.40">
    <property type="entry name" value="lambda repressor-like DNA-binding domains"/>
    <property type="match status" value="1"/>
</dbReference>
<dbReference type="GO" id="GO:0000976">
    <property type="term" value="F:transcription cis-regulatory region binding"/>
    <property type="evidence" value="ECO:0007669"/>
    <property type="project" value="TreeGrafter"/>
</dbReference>
<dbReference type="CDD" id="cd01392">
    <property type="entry name" value="HTH_LacI"/>
    <property type="match status" value="1"/>
</dbReference>
<keyword evidence="2" id="KW-0238">DNA-binding</keyword>
<feature type="domain" description="HTH lacI-type" evidence="4">
    <location>
        <begin position="3"/>
        <end position="57"/>
    </location>
</feature>
<evidence type="ECO:0000256" key="3">
    <source>
        <dbReference type="ARBA" id="ARBA00023163"/>
    </source>
</evidence>
<dbReference type="GO" id="GO:0003700">
    <property type="term" value="F:DNA-binding transcription factor activity"/>
    <property type="evidence" value="ECO:0007669"/>
    <property type="project" value="TreeGrafter"/>
</dbReference>
<dbReference type="PANTHER" id="PTHR30146:SF120">
    <property type="entry name" value="ALANINE RACEMASE"/>
    <property type="match status" value="1"/>
</dbReference>
<dbReference type="InterPro" id="IPR046335">
    <property type="entry name" value="LacI/GalR-like_sensor"/>
</dbReference>
<dbReference type="Gene3D" id="3.40.50.2300">
    <property type="match status" value="2"/>
</dbReference>
<dbReference type="eggNOG" id="COG1609">
    <property type="taxonomic scope" value="Bacteria"/>
</dbReference>